<dbReference type="InterPro" id="IPR024607">
    <property type="entry name" value="Sulfatase_CS"/>
</dbReference>
<reference evidence="8 9" key="1">
    <citation type="submission" date="2019-07" db="EMBL/GenBank/DDBJ databases">
        <title>Whole genome shotgun sequence of Brevifollis gellanilyticus NBRC 108608.</title>
        <authorList>
            <person name="Hosoyama A."/>
            <person name="Uohara A."/>
            <person name="Ohji S."/>
            <person name="Ichikawa N."/>
        </authorList>
    </citation>
    <scope>NUCLEOTIDE SEQUENCE [LARGE SCALE GENOMIC DNA]</scope>
    <source>
        <strain evidence="8 9">NBRC 108608</strain>
    </source>
</reference>
<dbReference type="PROSITE" id="PS00149">
    <property type="entry name" value="SULFATASE_2"/>
    <property type="match status" value="1"/>
</dbReference>
<protein>
    <recommendedName>
        <fullName evidence="7">Sulfatase N-terminal domain-containing protein</fullName>
    </recommendedName>
</protein>
<evidence type="ECO:0000256" key="5">
    <source>
        <dbReference type="SAM" id="MobiDB-lite"/>
    </source>
</evidence>
<dbReference type="PANTHER" id="PTHR42693">
    <property type="entry name" value="ARYLSULFATASE FAMILY MEMBER"/>
    <property type="match status" value="1"/>
</dbReference>
<comment type="caution">
    <text evidence="8">The sequence shown here is derived from an EMBL/GenBank/DDBJ whole genome shotgun (WGS) entry which is preliminary data.</text>
</comment>
<sequence>MHLPERSLKLMKQCLSAIAFLWTCVTGHSSFAAAPPPPNVVFIVIDNVDFGYMGKCYGGTSLTPHMDRIAERGVKFTRAYAVTPLCVPSRYTCLSGRYASRARPAGADAAAAEEDEAGGHAVLETDLPNLPNVMHQAGYRTGFVGKYHLEAEKYGRFPGKDGDVFGAEADGWLKQRSAWLTGRIKERGFDYVAAPLDFRSSQFKGVELHGTNYDHNMEAEVKGALDFIDQSQKEPFFLYLSTHLLHLPIKPQLLLEDYAKYGRVTEGGLLPEAPKVPMPSRKVIYDTAKAAGAETAQQFGMHWLDCGIGAVVNRLEELKLLDNTLLVVFSDNNQRGKETLYEGGARVPLLMMWPQHFKPGSVCDRIVANTDFAPTIFDACGITPPTGMILDGRTILPVLADADAPWRDGLMLENGHTRAVVTDKWKYVALRYPPDVQARIDEVERTGVFPHMTPKAEQFFEKFKKTLTPEQWKFARNSWRWHTQGNNYMKSIDDFPFQFDADQLFEIGGGPAPQDTKNVAADPANAALLADMKAKLKEVLAPLKQPFGEFGAAYPSTAPKPLSRKELRKMAK</sequence>
<keyword evidence="6" id="KW-0732">Signal</keyword>
<dbReference type="SUPFAM" id="SSF53649">
    <property type="entry name" value="Alkaline phosphatase-like"/>
    <property type="match status" value="1"/>
</dbReference>
<dbReference type="InterPro" id="IPR000917">
    <property type="entry name" value="Sulfatase_N"/>
</dbReference>
<evidence type="ECO:0000313" key="8">
    <source>
        <dbReference type="EMBL" id="GEP45773.1"/>
    </source>
</evidence>
<keyword evidence="2" id="KW-0479">Metal-binding</keyword>
<feature type="domain" description="Sulfatase N-terminal" evidence="7">
    <location>
        <begin position="38"/>
        <end position="382"/>
    </location>
</feature>
<evidence type="ECO:0000256" key="6">
    <source>
        <dbReference type="SAM" id="SignalP"/>
    </source>
</evidence>
<evidence type="ECO:0000256" key="2">
    <source>
        <dbReference type="ARBA" id="ARBA00022723"/>
    </source>
</evidence>
<keyword evidence="4" id="KW-0106">Calcium</keyword>
<feature type="compositionally biased region" description="Basic and acidic residues" evidence="5">
    <location>
        <begin position="563"/>
        <end position="572"/>
    </location>
</feature>
<gene>
    <name evidence="8" type="ORF">BGE01nite_50640</name>
</gene>
<name>A0A512MGA6_9BACT</name>
<evidence type="ECO:0000256" key="3">
    <source>
        <dbReference type="ARBA" id="ARBA00022801"/>
    </source>
</evidence>
<keyword evidence="3" id="KW-0378">Hydrolase</keyword>
<comment type="similarity">
    <text evidence="1">Belongs to the sulfatase family.</text>
</comment>
<dbReference type="InterPro" id="IPR050738">
    <property type="entry name" value="Sulfatase"/>
</dbReference>
<dbReference type="Gene3D" id="3.40.720.10">
    <property type="entry name" value="Alkaline Phosphatase, subunit A"/>
    <property type="match status" value="1"/>
</dbReference>
<evidence type="ECO:0000259" key="7">
    <source>
        <dbReference type="Pfam" id="PF00884"/>
    </source>
</evidence>
<dbReference type="Pfam" id="PF00884">
    <property type="entry name" value="Sulfatase"/>
    <property type="match status" value="1"/>
</dbReference>
<feature type="signal peptide" evidence="6">
    <location>
        <begin position="1"/>
        <end position="32"/>
    </location>
</feature>
<dbReference type="PANTHER" id="PTHR42693:SF33">
    <property type="entry name" value="ARYLSULFATASE"/>
    <property type="match status" value="1"/>
</dbReference>
<dbReference type="Proteomes" id="UP000321577">
    <property type="component" value="Unassembled WGS sequence"/>
</dbReference>
<dbReference type="GO" id="GO:0046872">
    <property type="term" value="F:metal ion binding"/>
    <property type="evidence" value="ECO:0007669"/>
    <property type="project" value="UniProtKB-KW"/>
</dbReference>
<dbReference type="InterPro" id="IPR017850">
    <property type="entry name" value="Alkaline_phosphatase_core_sf"/>
</dbReference>
<dbReference type="GO" id="GO:0004065">
    <property type="term" value="F:arylsulfatase activity"/>
    <property type="evidence" value="ECO:0007669"/>
    <property type="project" value="TreeGrafter"/>
</dbReference>
<organism evidence="8 9">
    <name type="scientific">Brevifollis gellanilyticus</name>
    <dbReference type="NCBI Taxonomy" id="748831"/>
    <lineage>
        <taxon>Bacteria</taxon>
        <taxon>Pseudomonadati</taxon>
        <taxon>Verrucomicrobiota</taxon>
        <taxon>Verrucomicrobiia</taxon>
        <taxon>Verrucomicrobiales</taxon>
        <taxon>Verrucomicrobiaceae</taxon>
    </lineage>
</organism>
<dbReference type="EMBL" id="BKAG01000058">
    <property type="protein sequence ID" value="GEP45773.1"/>
    <property type="molecule type" value="Genomic_DNA"/>
</dbReference>
<feature type="region of interest" description="Disordered" evidence="5">
    <location>
        <begin position="553"/>
        <end position="572"/>
    </location>
</feature>
<evidence type="ECO:0000256" key="4">
    <source>
        <dbReference type="ARBA" id="ARBA00022837"/>
    </source>
</evidence>
<proteinExistence type="inferred from homology"/>
<feature type="chain" id="PRO_5022128394" description="Sulfatase N-terminal domain-containing protein" evidence="6">
    <location>
        <begin position="33"/>
        <end position="572"/>
    </location>
</feature>
<evidence type="ECO:0000313" key="9">
    <source>
        <dbReference type="Proteomes" id="UP000321577"/>
    </source>
</evidence>
<accession>A0A512MGA6</accession>
<dbReference type="AlphaFoldDB" id="A0A512MGA6"/>
<keyword evidence="9" id="KW-1185">Reference proteome</keyword>
<evidence type="ECO:0000256" key="1">
    <source>
        <dbReference type="ARBA" id="ARBA00008779"/>
    </source>
</evidence>